<comment type="caution">
    <text evidence="3">The sequence shown here is derived from an EMBL/GenBank/DDBJ whole genome shotgun (WGS) entry which is preliminary data.</text>
</comment>
<dbReference type="InterPro" id="IPR036680">
    <property type="entry name" value="SPOR-like_sf"/>
</dbReference>
<reference evidence="3 4" key="1">
    <citation type="submission" date="2020-04" db="EMBL/GenBank/DDBJ databases">
        <title>Rhodospirillaceae bacterium KN72 isolated from deep sea.</title>
        <authorList>
            <person name="Zhang D.-C."/>
        </authorList>
    </citation>
    <scope>NUCLEOTIDE SEQUENCE [LARGE SCALE GENOMIC DNA]</scope>
    <source>
        <strain evidence="3 4">KN72</strain>
    </source>
</reference>
<name>A0A7Y0DYX6_9PROT</name>
<keyword evidence="4" id="KW-1185">Reference proteome</keyword>
<dbReference type="InterPro" id="IPR007730">
    <property type="entry name" value="SPOR-like_dom"/>
</dbReference>
<feature type="compositionally biased region" description="Low complexity" evidence="1">
    <location>
        <begin position="297"/>
        <end position="317"/>
    </location>
</feature>
<dbReference type="RefSeq" id="WP_169624459.1">
    <property type="nucleotide sequence ID" value="NZ_JABBNT010000002.1"/>
</dbReference>
<protein>
    <recommendedName>
        <fullName evidence="2">SPOR domain-containing protein</fullName>
    </recommendedName>
</protein>
<dbReference type="GO" id="GO:0042834">
    <property type="term" value="F:peptidoglycan binding"/>
    <property type="evidence" value="ECO:0007669"/>
    <property type="project" value="InterPro"/>
</dbReference>
<evidence type="ECO:0000259" key="2">
    <source>
        <dbReference type="PROSITE" id="PS51724"/>
    </source>
</evidence>
<accession>A0A7Y0DYX6</accession>
<evidence type="ECO:0000313" key="3">
    <source>
        <dbReference type="EMBL" id="NMM44155.1"/>
    </source>
</evidence>
<dbReference type="Gene3D" id="3.30.70.1070">
    <property type="entry name" value="Sporulation related repeat"/>
    <property type="match status" value="1"/>
</dbReference>
<evidence type="ECO:0000313" key="4">
    <source>
        <dbReference type="Proteomes" id="UP000539372"/>
    </source>
</evidence>
<dbReference type="AlphaFoldDB" id="A0A7Y0DYX6"/>
<gene>
    <name evidence="3" type="ORF">HH303_06685</name>
</gene>
<dbReference type="PROSITE" id="PS51724">
    <property type="entry name" value="SPOR"/>
    <property type="match status" value="1"/>
</dbReference>
<feature type="domain" description="SPOR" evidence="2">
    <location>
        <begin position="339"/>
        <end position="424"/>
    </location>
</feature>
<dbReference type="SUPFAM" id="SSF110997">
    <property type="entry name" value="Sporulation related repeat"/>
    <property type="match status" value="1"/>
</dbReference>
<evidence type="ECO:0000256" key="1">
    <source>
        <dbReference type="SAM" id="MobiDB-lite"/>
    </source>
</evidence>
<organism evidence="3 4">
    <name type="scientific">Pacificispira spongiicola</name>
    <dbReference type="NCBI Taxonomy" id="2729598"/>
    <lineage>
        <taxon>Bacteria</taxon>
        <taxon>Pseudomonadati</taxon>
        <taxon>Pseudomonadota</taxon>
        <taxon>Alphaproteobacteria</taxon>
        <taxon>Rhodospirillales</taxon>
        <taxon>Rhodospirillaceae</taxon>
        <taxon>Pacificispira</taxon>
    </lineage>
</organism>
<dbReference type="PROSITE" id="PS51257">
    <property type="entry name" value="PROKAR_LIPOPROTEIN"/>
    <property type="match status" value="1"/>
</dbReference>
<sequence length="424" mass="44363">MAKNRPHRAHFRPPQVGAVIVSGSLLLSGCGGFGGMGSDQAAGISGKTADAVQIAAANPPALGPGDRFAFDNPDVVWEVVSVDTDGRIAWRSDTGETQITDANPLLPALEWHSPTRGNGTRLISGMSASMFPMKPGKEIQFRSTVDTDQPPYAWEFDWQCSIGALSLQTVPAGSFPAYRVACGRQDPEEMVFQYAPQVGNYVRLTVTDPAGKTIERRLTALHKGAGMDNLQQVSEAPQSGLATMAETPMATGGDSQPTMPINGNAAMPSETKSGPTALGMLAEPPVDNLPMGEDPLAPEGAAAATSPTSTGAPGTSAVTTPQTEPARDMSATASAAVPDATSGSVAMHLASYKDPNNAEVGWKQLLAGNRDQLDGLRPIVRKVDIPGKGIFYRLHAGPIASKAQADAMCRTLKARGLYCKVETL</sequence>
<feature type="region of interest" description="Disordered" evidence="1">
    <location>
        <begin position="246"/>
        <end position="334"/>
    </location>
</feature>
<dbReference type="Pfam" id="PF05036">
    <property type="entry name" value="SPOR"/>
    <property type="match status" value="1"/>
</dbReference>
<dbReference type="EMBL" id="JABBNT010000002">
    <property type="protein sequence ID" value="NMM44155.1"/>
    <property type="molecule type" value="Genomic_DNA"/>
</dbReference>
<proteinExistence type="predicted"/>
<dbReference type="Proteomes" id="UP000539372">
    <property type="component" value="Unassembled WGS sequence"/>
</dbReference>